<evidence type="ECO:0000313" key="1">
    <source>
        <dbReference type="EMBL" id="TCF43900.1"/>
    </source>
</evidence>
<dbReference type="AlphaFoldDB" id="A0A4R0UU34"/>
<dbReference type="EMBL" id="SHSV01000028">
    <property type="protein sequence ID" value="TCF43900.1"/>
    <property type="molecule type" value="Genomic_DNA"/>
</dbReference>
<proteinExistence type="predicted"/>
<accession>A0A4R0UU34</accession>
<reference evidence="1 2" key="1">
    <citation type="journal article" date="2018" name="Sci. Rep.">
        <title>Genomic diversity and distribution of Bifidobacterium longum subsp. longum across the human lifespan.</title>
        <authorList>
            <person name="Odamaki T."/>
            <person name="Bottacini F."/>
            <person name="Kato K."/>
            <person name="Mitsuyama E."/>
            <person name="Yoshida K."/>
            <person name="Horigome A."/>
            <person name="Xiao J.Z."/>
            <person name="van Sinderen D."/>
        </authorList>
    </citation>
    <scope>NUCLEOTIDE SEQUENCE [LARGE SCALE GENOMIC DNA]</scope>
    <source>
        <strain evidence="1 2">MCC10102</strain>
    </source>
</reference>
<organism evidence="1 2">
    <name type="scientific">Bifidobacterium longum subsp. longum</name>
    <dbReference type="NCBI Taxonomy" id="1679"/>
    <lineage>
        <taxon>Bacteria</taxon>
        <taxon>Bacillati</taxon>
        <taxon>Actinomycetota</taxon>
        <taxon>Actinomycetes</taxon>
        <taxon>Bifidobacteriales</taxon>
        <taxon>Bifidobacteriaceae</taxon>
        <taxon>Bifidobacterium</taxon>
    </lineage>
</organism>
<name>A0A4R0UU34_BIFLL</name>
<sequence>MTQPTEQQGNQPESSEQPVYQPAPAWAPQFSAAAPAIPNGSSTTSGIATANGHATVCAIAYVGPGTSGLPVSTVTAGPGLCFSLPLPESGNGPAEPTISRARAIRAFVGTADRITGY</sequence>
<comment type="caution">
    <text evidence="1">The sequence shown here is derived from an EMBL/GenBank/DDBJ whole genome shotgun (WGS) entry which is preliminary data.</text>
</comment>
<gene>
    <name evidence="1" type="ORF">MCC10102_1618</name>
</gene>
<dbReference type="Proteomes" id="UP000292692">
    <property type="component" value="Unassembled WGS sequence"/>
</dbReference>
<evidence type="ECO:0000313" key="2">
    <source>
        <dbReference type="Proteomes" id="UP000292692"/>
    </source>
</evidence>
<protein>
    <submittedName>
        <fullName evidence="1">Uncharacterized protein</fullName>
    </submittedName>
</protein>